<evidence type="ECO:0000256" key="1">
    <source>
        <dbReference type="ARBA" id="ARBA00022630"/>
    </source>
</evidence>
<accession>A0ABR5F6H3</accession>
<evidence type="ECO:0000313" key="4">
    <source>
        <dbReference type="EMBL" id="KLL12332.1"/>
    </source>
</evidence>
<evidence type="ECO:0000259" key="3">
    <source>
        <dbReference type="Pfam" id="PF01494"/>
    </source>
</evidence>
<dbReference type="NCBIfam" id="NF006091">
    <property type="entry name" value="PRK08243.1"/>
    <property type="match status" value="1"/>
</dbReference>
<keyword evidence="5" id="KW-1185">Reference proteome</keyword>
<dbReference type="Gene3D" id="3.50.50.60">
    <property type="entry name" value="FAD/NAD(P)-binding domain"/>
    <property type="match status" value="1"/>
</dbReference>
<dbReference type="SUPFAM" id="SSF51905">
    <property type="entry name" value="FAD/NAD(P)-binding domain"/>
    <property type="match status" value="1"/>
</dbReference>
<comment type="caution">
    <text evidence="4">The sequence shown here is derived from an EMBL/GenBank/DDBJ whole genome shotgun (WGS) entry which is preliminary data.</text>
</comment>
<dbReference type="SUPFAM" id="SSF54373">
    <property type="entry name" value="FAD-linked reductases, C-terminal domain"/>
    <property type="match status" value="1"/>
</dbReference>
<dbReference type="InterPro" id="IPR002938">
    <property type="entry name" value="FAD-bd"/>
</dbReference>
<dbReference type="PRINTS" id="PR00420">
    <property type="entry name" value="RNGMNOXGNASE"/>
</dbReference>
<evidence type="ECO:0000313" key="5">
    <source>
        <dbReference type="Proteomes" id="UP000035425"/>
    </source>
</evidence>
<dbReference type="Proteomes" id="UP000035425">
    <property type="component" value="Unassembled WGS sequence"/>
</dbReference>
<reference evidence="4 5" key="1">
    <citation type="submission" date="2014-12" db="EMBL/GenBank/DDBJ databases">
        <title>Frankia sp. BMG5.1 draft genome.</title>
        <authorList>
            <person name="Gtari M."/>
            <person name="Ghodhbane-Gtari F."/>
            <person name="Nouioui I."/>
            <person name="Ktari A."/>
            <person name="Hezbri K."/>
            <person name="Mimouni W."/>
            <person name="Sbissi I."/>
            <person name="Ayari A."/>
            <person name="Yamanaka T."/>
            <person name="Normand P."/>
            <person name="Tisa L.S."/>
            <person name="Boudabous A."/>
        </authorList>
    </citation>
    <scope>NUCLEOTIDE SEQUENCE [LARGE SCALE GENOMIC DNA]</scope>
    <source>
        <strain evidence="4 5">BMG5.1</strain>
    </source>
</reference>
<sequence>MGVVVIGAGVAGLVAAVVLARRGIDTLVLEAASRARVESRPRAGLLGPAAVDALERNGLADGLRAEGAPHHNCEFRHRRRAFVVEYARHAGGHHHVVYPQQKLVADLVAAYLAAGGVIEFGVTDVMLDALTSDHPAVSFVTADGQRQTVESRFIAGCDGHHGVSRGSIPEGALRHIRQRDSAWAWLAVLAAVTPSTDKIIYGVSPRGFAGHMLRDHRTSRFYLQVEATADAADWPAERIWEELHARLAVDADWQLAEGPLLEPPNVITMDSVFYEPMRFGRLILAGDAARRVPPAAAKGAGLAIVDGETLALAVAAALHDADERPLNAYSEVCLGRAWLAQEASTKLLQLVNVELADPFARRLQDVRLDRLRTSPVAAAEFADHYLSPR</sequence>
<dbReference type="Pfam" id="PF01494">
    <property type="entry name" value="FAD_binding_3"/>
    <property type="match status" value="1"/>
</dbReference>
<proteinExistence type="predicted"/>
<name>A0ABR5F6H3_9ACTN</name>
<evidence type="ECO:0000256" key="2">
    <source>
        <dbReference type="ARBA" id="ARBA00022827"/>
    </source>
</evidence>
<keyword evidence="1" id="KW-0285">Flavoprotein</keyword>
<dbReference type="EMBL" id="JWIO01000006">
    <property type="protein sequence ID" value="KLL12332.1"/>
    <property type="molecule type" value="Genomic_DNA"/>
</dbReference>
<keyword evidence="2" id="KW-0274">FAD</keyword>
<dbReference type="PANTHER" id="PTHR43004">
    <property type="entry name" value="TRK SYSTEM POTASSIUM UPTAKE PROTEIN"/>
    <property type="match status" value="1"/>
</dbReference>
<feature type="domain" description="FAD-binding" evidence="3">
    <location>
        <begin position="3"/>
        <end position="341"/>
    </location>
</feature>
<dbReference type="Gene3D" id="3.30.9.10">
    <property type="entry name" value="D-Amino Acid Oxidase, subunit A, domain 2"/>
    <property type="match status" value="1"/>
</dbReference>
<dbReference type="InterPro" id="IPR036188">
    <property type="entry name" value="FAD/NAD-bd_sf"/>
</dbReference>
<gene>
    <name evidence="4" type="ORF">FrCorBMG51_06145</name>
</gene>
<organism evidence="4 5">
    <name type="scientific">Protofrankia coriariae</name>
    <dbReference type="NCBI Taxonomy" id="1562887"/>
    <lineage>
        <taxon>Bacteria</taxon>
        <taxon>Bacillati</taxon>
        <taxon>Actinomycetota</taxon>
        <taxon>Actinomycetes</taxon>
        <taxon>Frankiales</taxon>
        <taxon>Frankiaceae</taxon>
        <taxon>Protofrankia</taxon>
    </lineage>
</organism>
<protein>
    <recommendedName>
        <fullName evidence="3">FAD-binding domain-containing protein</fullName>
    </recommendedName>
</protein>
<dbReference type="PANTHER" id="PTHR43004:SF3">
    <property type="entry name" value="P-HYDROXYBENZOATE HYDROXYLASE"/>
    <property type="match status" value="1"/>
</dbReference>
<dbReference type="InterPro" id="IPR050641">
    <property type="entry name" value="RIFMO-like"/>
</dbReference>